<dbReference type="Pfam" id="PF22494">
    <property type="entry name" value="choice_anch_I"/>
    <property type="match status" value="1"/>
</dbReference>
<dbReference type="PANTHER" id="PTHR46928:SF1">
    <property type="entry name" value="MESENCHYME-SPECIFIC CELL SURFACE GLYCOPROTEIN"/>
    <property type="match status" value="1"/>
</dbReference>
<dbReference type="NCBIfam" id="NF038117">
    <property type="entry name" value="choice_anch_I"/>
    <property type="match status" value="1"/>
</dbReference>
<proteinExistence type="predicted"/>
<dbReference type="SUPFAM" id="SSF63825">
    <property type="entry name" value="YWTD domain"/>
    <property type="match status" value="1"/>
</dbReference>
<protein>
    <submittedName>
        <fullName evidence="3">LVIVD repeat-containing protein</fullName>
    </submittedName>
</protein>
<dbReference type="Proteomes" id="UP000295375">
    <property type="component" value="Unassembled WGS sequence"/>
</dbReference>
<evidence type="ECO:0000259" key="2">
    <source>
        <dbReference type="Pfam" id="PF22494"/>
    </source>
</evidence>
<evidence type="ECO:0000256" key="1">
    <source>
        <dbReference type="SAM" id="MobiDB-lite"/>
    </source>
</evidence>
<feature type="region of interest" description="Disordered" evidence="1">
    <location>
        <begin position="30"/>
        <end position="61"/>
    </location>
</feature>
<accession>A0A4R6USQ2</accession>
<keyword evidence="4" id="KW-1185">Reference proteome</keyword>
<sequence length="585" mass="60883">MKIPGFGGVLIITVAAMLLTGCADDGRDGVDGSNGQNGADGADGADGANGANGNDGRNARNGRLHQIGRYESGIFEDGGAEIVAYDAGTMRLFVVNASDNSIDVLDITNPSQPEKLNTIDVAAQDSASFTSGGANSVAVKNGILAVAVEADVKQDNGRVYFYNTDTLAFIHGVTVGALPDMVTFTPDGLRVLSANEAEPSNDYQLDPEGSVSIINIGAGVASATVTHASFTAFNGDAATLKASGVRLFGPNASVAQDLEPEYIAVSSDSSKAYVTLQENNALAIVDIGTATVTDIKALSFKNHNIPGMGLDANRNDKYPNIENLKIYGMYMPDAIASYSFNGKTYLVTANEGDGREYIYDADSATCTGAGHTDLGDGECLAFADETALEDLTLDSSKFSADEIALLQDGGGIGDLTVSRVDGDADNNGQHEKIYAYGARSFSIWSATGSLIYDSGDQVEQIIADTSPLFFNLNNTGNGTDNRSDNKGPEPEGVAIGEVNGRTYAFVGLERQGGIMVFDISNPFAPGFVEYVSNRDLSVTPAEGAAAGDLGPEGLLFVPASDSPNDKALLIVGNEISGTTTIYEVE</sequence>
<name>A0A4R6USQ2_9GAMM</name>
<reference evidence="3 4" key="1">
    <citation type="submission" date="2019-03" db="EMBL/GenBank/DDBJ databases">
        <title>Genomic Encyclopedia of Type Strains, Phase IV (KMG-IV): sequencing the most valuable type-strain genomes for metagenomic binning, comparative biology and taxonomic classification.</title>
        <authorList>
            <person name="Goeker M."/>
        </authorList>
    </citation>
    <scope>NUCLEOTIDE SEQUENCE [LARGE SCALE GENOMIC DNA]</scope>
    <source>
        <strain evidence="3 4">DSM 103792</strain>
    </source>
</reference>
<dbReference type="AlphaFoldDB" id="A0A4R6USQ2"/>
<dbReference type="PANTHER" id="PTHR46928">
    <property type="entry name" value="MESENCHYME-SPECIFIC CELL SURFACE GLYCOPROTEIN"/>
    <property type="match status" value="1"/>
</dbReference>
<dbReference type="EMBL" id="SNYM01000006">
    <property type="protein sequence ID" value="TDQ48693.1"/>
    <property type="molecule type" value="Genomic_DNA"/>
</dbReference>
<dbReference type="PROSITE" id="PS51257">
    <property type="entry name" value="PROKAR_LIPOPROTEIN"/>
    <property type="match status" value="1"/>
</dbReference>
<dbReference type="InterPro" id="IPR015943">
    <property type="entry name" value="WD40/YVTN_repeat-like_dom_sf"/>
</dbReference>
<dbReference type="RefSeq" id="WP_133589870.1">
    <property type="nucleotide sequence ID" value="NZ_CP037953.1"/>
</dbReference>
<dbReference type="InterPro" id="IPR052956">
    <property type="entry name" value="Mesenchyme-surface_protein"/>
</dbReference>
<dbReference type="OrthoDB" id="9803927at2"/>
<dbReference type="InterPro" id="IPR055188">
    <property type="entry name" value="Choice_anch_I"/>
</dbReference>
<organism evidence="3 4">
    <name type="scientific">Permianibacter aggregans</name>
    <dbReference type="NCBI Taxonomy" id="1510150"/>
    <lineage>
        <taxon>Bacteria</taxon>
        <taxon>Pseudomonadati</taxon>
        <taxon>Pseudomonadota</taxon>
        <taxon>Gammaproteobacteria</taxon>
        <taxon>Pseudomonadales</taxon>
        <taxon>Pseudomonadaceae</taxon>
        <taxon>Permianibacter</taxon>
    </lineage>
</organism>
<evidence type="ECO:0000313" key="3">
    <source>
        <dbReference type="EMBL" id="TDQ48693.1"/>
    </source>
</evidence>
<evidence type="ECO:0000313" key="4">
    <source>
        <dbReference type="Proteomes" id="UP000295375"/>
    </source>
</evidence>
<dbReference type="Gene3D" id="2.130.10.10">
    <property type="entry name" value="YVTN repeat-like/Quinoprotein amine dehydrogenase"/>
    <property type="match status" value="1"/>
</dbReference>
<feature type="compositionally biased region" description="Low complexity" evidence="1">
    <location>
        <begin position="31"/>
        <end position="61"/>
    </location>
</feature>
<feature type="domain" description="Choice-of-anchor I" evidence="2">
    <location>
        <begin position="77"/>
        <end position="584"/>
    </location>
</feature>
<gene>
    <name evidence="3" type="ORF">EV696_106133</name>
</gene>
<comment type="caution">
    <text evidence="3">The sequence shown here is derived from an EMBL/GenBank/DDBJ whole genome shotgun (WGS) entry which is preliminary data.</text>
</comment>